<dbReference type="Pfam" id="PF18728">
    <property type="entry name" value="HEPN_AbiV"/>
    <property type="match status" value="1"/>
</dbReference>
<sequence length="199" mass="22006">MAKRPLTPTELDQLGQAALSNALELLADARLLFEAERWPRAFALATLAGEEVGKYEACRQAASNPPADDAAWKTFWKDLRDHKPKFATMSGPLVDSISAHYPAYSAEGRKRWDWVRTTLTDRNSDLAKLADKNKMAAFYVDFDDDSVSVPNEIVHRVNAENMINMVSRAIAYLPPQSSSAGLEPSTAALPAWWINGPTT</sequence>
<organism evidence="1 2">
    <name type="scientific">Lentzea flava</name>
    <dbReference type="NCBI Taxonomy" id="103732"/>
    <lineage>
        <taxon>Bacteria</taxon>
        <taxon>Bacillati</taxon>
        <taxon>Actinomycetota</taxon>
        <taxon>Actinomycetes</taxon>
        <taxon>Pseudonocardiales</taxon>
        <taxon>Pseudonocardiaceae</taxon>
        <taxon>Lentzea</taxon>
    </lineage>
</organism>
<keyword evidence="2" id="KW-1185">Reference proteome</keyword>
<comment type="caution">
    <text evidence="1">The sequence shown here is derived from an EMBL/GenBank/DDBJ whole genome shotgun (WGS) entry which is preliminary data.</text>
</comment>
<dbReference type="InterPro" id="IPR030987">
    <property type="entry name" value="AbiV"/>
</dbReference>
<dbReference type="EMBL" id="BMRE01000018">
    <property type="protein sequence ID" value="GGU45818.1"/>
    <property type="molecule type" value="Genomic_DNA"/>
</dbReference>
<dbReference type="NCBIfam" id="TIGR04498">
    <property type="entry name" value="AbiV_defense"/>
    <property type="match status" value="1"/>
</dbReference>
<dbReference type="Proteomes" id="UP000649573">
    <property type="component" value="Unassembled WGS sequence"/>
</dbReference>
<gene>
    <name evidence="1" type="ORF">GCM10010178_42870</name>
</gene>
<proteinExistence type="predicted"/>
<evidence type="ECO:0008006" key="3">
    <source>
        <dbReference type="Google" id="ProtNLM"/>
    </source>
</evidence>
<dbReference type="RefSeq" id="WP_189255478.1">
    <property type="nucleotide sequence ID" value="NZ_BMRE01000018.1"/>
</dbReference>
<protein>
    <recommendedName>
        <fullName evidence="3">AbiV family abortive infection protein</fullName>
    </recommendedName>
</protein>
<reference evidence="2" key="1">
    <citation type="journal article" date="2019" name="Int. J. Syst. Evol. Microbiol.">
        <title>The Global Catalogue of Microorganisms (GCM) 10K type strain sequencing project: providing services to taxonomists for standard genome sequencing and annotation.</title>
        <authorList>
            <consortium name="The Broad Institute Genomics Platform"/>
            <consortium name="The Broad Institute Genome Sequencing Center for Infectious Disease"/>
            <person name="Wu L."/>
            <person name="Ma J."/>
        </authorList>
    </citation>
    <scope>NUCLEOTIDE SEQUENCE [LARGE SCALE GENOMIC DNA]</scope>
    <source>
        <strain evidence="2">JCM 3296</strain>
    </source>
</reference>
<name>A0ABQ2UN34_9PSEU</name>
<evidence type="ECO:0000313" key="1">
    <source>
        <dbReference type="EMBL" id="GGU45818.1"/>
    </source>
</evidence>
<accession>A0ABQ2UN34</accession>
<evidence type="ECO:0000313" key="2">
    <source>
        <dbReference type="Proteomes" id="UP000649573"/>
    </source>
</evidence>